<dbReference type="Gene3D" id="3.40.800.20">
    <property type="entry name" value="Histone deacetylase domain"/>
    <property type="match status" value="1"/>
</dbReference>
<dbReference type="GO" id="GO:0005634">
    <property type="term" value="C:nucleus"/>
    <property type="evidence" value="ECO:0007669"/>
    <property type="project" value="TreeGrafter"/>
</dbReference>
<evidence type="ECO:0000313" key="3">
    <source>
        <dbReference type="EMBL" id="KAG6493499.1"/>
    </source>
</evidence>
<gene>
    <name evidence="3" type="ORF">ZIOFF_048486</name>
</gene>
<sequence>MNRSAFKLMSSPEEEASLADRDIAVAGVSEELRASDDARESDVPRTTPKEEEEEPEQSSRLGRTWKLSPRPGERLLPLREESIQLVASKERRNLTFWTACFSWLRIGILLWEAMVSLARTHQSSENLPNPSHNFSSLAFSIQLLLSHPLASVSPATAALVSVQGQLTYDSTSSSAFARQLKWFNIGEGCLVFEGLFEFYQASADGSIGAAVKINREDVDIAINWAGGLRHAMKCEASDFCYVNDIVVDILELLKYHRPLHISCGSLHGSLSAQALVSILLVVSIYGPLEIHRTYLGTETQMDISETLSSSCIQKLG</sequence>
<dbReference type="PANTHER" id="PTHR10625:SF10">
    <property type="entry name" value="HISTONE DEACETYLASE HDAC1"/>
    <property type="match status" value="1"/>
</dbReference>
<evidence type="ECO:0000259" key="2">
    <source>
        <dbReference type="Pfam" id="PF00850"/>
    </source>
</evidence>
<accession>A0A8J5FSH1</accession>
<evidence type="ECO:0000313" key="4">
    <source>
        <dbReference type="Proteomes" id="UP000734854"/>
    </source>
</evidence>
<feature type="domain" description="Histone deacetylase" evidence="2">
    <location>
        <begin position="184"/>
        <end position="254"/>
    </location>
</feature>
<dbReference type="SUPFAM" id="SSF52768">
    <property type="entry name" value="Arginase/deacetylase"/>
    <property type="match status" value="1"/>
</dbReference>
<reference evidence="3 4" key="1">
    <citation type="submission" date="2020-08" db="EMBL/GenBank/DDBJ databases">
        <title>Plant Genome Project.</title>
        <authorList>
            <person name="Zhang R.-G."/>
        </authorList>
    </citation>
    <scope>NUCLEOTIDE SEQUENCE [LARGE SCALE GENOMIC DNA]</scope>
    <source>
        <tissue evidence="3">Rhizome</tissue>
    </source>
</reference>
<proteinExistence type="predicted"/>
<dbReference type="Pfam" id="PF00850">
    <property type="entry name" value="Hist_deacetyl"/>
    <property type="match status" value="1"/>
</dbReference>
<dbReference type="PRINTS" id="PR01271">
    <property type="entry name" value="HISDACETLASE"/>
</dbReference>
<keyword evidence="4" id="KW-1185">Reference proteome</keyword>
<dbReference type="EMBL" id="JACMSC010000013">
    <property type="protein sequence ID" value="KAG6493499.1"/>
    <property type="molecule type" value="Genomic_DNA"/>
</dbReference>
<protein>
    <recommendedName>
        <fullName evidence="2">Histone deacetylase domain-containing protein</fullName>
    </recommendedName>
</protein>
<dbReference type="Proteomes" id="UP000734854">
    <property type="component" value="Unassembled WGS sequence"/>
</dbReference>
<feature type="compositionally biased region" description="Basic and acidic residues" evidence="1">
    <location>
        <begin position="30"/>
        <end position="49"/>
    </location>
</feature>
<evidence type="ECO:0000256" key="1">
    <source>
        <dbReference type="SAM" id="MobiDB-lite"/>
    </source>
</evidence>
<dbReference type="GO" id="GO:0040029">
    <property type="term" value="P:epigenetic regulation of gene expression"/>
    <property type="evidence" value="ECO:0007669"/>
    <property type="project" value="TreeGrafter"/>
</dbReference>
<dbReference type="GO" id="GO:0004407">
    <property type="term" value="F:histone deacetylase activity"/>
    <property type="evidence" value="ECO:0007669"/>
    <property type="project" value="InterPro"/>
</dbReference>
<dbReference type="PANTHER" id="PTHR10625">
    <property type="entry name" value="HISTONE DEACETYLASE HDAC1-RELATED"/>
    <property type="match status" value="1"/>
</dbReference>
<feature type="region of interest" description="Disordered" evidence="1">
    <location>
        <begin position="1"/>
        <end position="68"/>
    </location>
</feature>
<dbReference type="InterPro" id="IPR037138">
    <property type="entry name" value="His_deacetylse_dom_sf"/>
</dbReference>
<dbReference type="InterPro" id="IPR023801">
    <property type="entry name" value="His_deacetylse_dom"/>
</dbReference>
<dbReference type="InterPro" id="IPR023696">
    <property type="entry name" value="Ureohydrolase_dom_sf"/>
</dbReference>
<dbReference type="AlphaFoldDB" id="A0A8J5FSH1"/>
<organism evidence="3 4">
    <name type="scientific">Zingiber officinale</name>
    <name type="common">Ginger</name>
    <name type="synonym">Amomum zingiber</name>
    <dbReference type="NCBI Taxonomy" id="94328"/>
    <lineage>
        <taxon>Eukaryota</taxon>
        <taxon>Viridiplantae</taxon>
        <taxon>Streptophyta</taxon>
        <taxon>Embryophyta</taxon>
        <taxon>Tracheophyta</taxon>
        <taxon>Spermatophyta</taxon>
        <taxon>Magnoliopsida</taxon>
        <taxon>Liliopsida</taxon>
        <taxon>Zingiberales</taxon>
        <taxon>Zingiberaceae</taxon>
        <taxon>Zingiber</taxon>
    </lineage>
</organism>
<comment type="caution">
    <text evidence="3">The sequence shown here is derived from an EMBL/GenBank/DDBJ whole genome shotgun (WGS) entry which is preliminary data.</text>
</comment>
<name>A0A8J5FSH1_ZINOF</name>
<dbReference type="InterPro" id="IPR003084">
    <property type="entry name" value="HDAC_I/II"/>
</dbReference>